<reference evidence="1 2" key="1">
    <citation type="submission" date="2024-01" db="EMBL/GenBank/DDBJ databases">
        <title>A draft genome for the cacao thread blight pathogen Marasmiellus scandens.</title>
        <authorList>
            <person name="Baruah I.K."/>
            <person name="Leung J."/>
            <person name="Bukari Y."/>
            <person name="Amoako-Attah I."/>
            <person name="Meinhardt L.W."/>
            <person name="Bailey B.A."/>
            <person name="Cohen S.P."/>
        </authorList>
    </citation>
    <scope>NUCLEOTIDE SEQUENCE [LARGE SCALE GENOMIC DNA]</scope>
    <source>
        <strain evidence="1 2">GH-19</strain>
    </source>
</reference>
<sequence length="218" mass="23947">MPGLPSFTLPRLSAQQNAYSGHSYEVGNELGMRVGSVEGYRVVNLPLPLGPSTEYIIFDVDERVQICEVEKSTPHLPSSATNAKYRVCSQRSVQAGWKKDMAVKINDYVPSSIIRPISSGPGERPKTAGSYDPGDVVQLLQPWAPIVSSGRGASHFYLKPGTFLIIRSGPLTALGKPYNYGIHEGPDGPFYVVCKVDPNIITQTFYSKDWIYPSQLKL</sequence>
<evidence type="ECO:0000313" key="2">
    <source>
        <dbReference type="Proteomes" id="UP001498398"/>
    </source>
</evidence>
<protein>
    <submittedName>
        <fullName evidence="1">Uncharacterized protein</fullName>
    </submittedName>
</protein>
<gene>
    <name evidence="1" type="ORF">VKT23_006304</name>
</gene>
<organism evidence="1 2">
    <name type="scientific">Marasmiellus scandens</name>
    <dbReference type="NCBI Taxonomy" id="2682957"/>
    <lineage>
        <taxon>Eukaryota</taxon>
        <taxon>Fungi</taxon>
        <taxon>Dikarya</taxon>
        <taxon>Basidiomycota</taxon>
        <taxon>Agaricomycotina</taxon>
        <taxon>Agaricomycetes</taxon>
        <taxon>Agaricomycetidae</taxon>
        <taxon>Agaricales</taxon>
        <taxon>Marasmiineae</taxon>
        <taxon>Omphalotaceae</taxon>
        <taxon>Marasmiellus</taxon>
    </lineage>
</organism>
<dbReference type="Proteomes" id="UP001498398">
    <property type="component" value="Unassembled WGS sequence"/>
</dbReference>
<dbReference type="EMBL" id="JBANRG010000008">
    <property type="protein sequence ID" value="KAK7464140.1"/>
    <property type="molecule type" value="Genomic_DNA"/>
</dbReference>
<comment type="caution">
    <text evidence="1">The sequence shown here is derived from an EMBL/GenBank/DDBJ whole genome shotgun (WGS) entry which is preliminary data.</text>
</comment>
<keyword evidence="2" id="KW-1185">Reference proteome</keyword>
<accession>A0ABR1JMG3</accession>
<proteinExistence type="predicted"/>
<name>A0ABR1JMG3_9AGAR</name>
<evidence type="ECO:0000313" key="1">
    <source>
        <dbReference type="EMBL" id="KAK7464140.1"/>
    </source>
</evidence>